<keyword evidence="12" id="KW-0413">Isomerase</keyword>
<evidence type="ECO:0000256" key="12">
    <source>
        <dbReference type="ARBA" id="ARBA00023235"/>
    </source>
</evidence>
<dbReference type="Proteomes" id="UP001255856">
    <property type="component" value="Unassembled WGS sequence"/>
</dbReference>
<evidence type="ECO:0000256" key="14">
    <source>
        <dbReference type="SAM" id="Phobius"/>
    </source>
</evidence>
<keyword evidence="4 13" id="KW-0812">Transmembrane</keyword>
<organism evidence="16 17">
    <name type="scientific">Prototheca wickerhamii</name>
    <dbReference type="NCBI Taxonomy" id="3111"/>
    <lineage>
        <taxon>Eukaryota</taxon>
        <taxon>Viridiplantae</taxon>
        <taxon>Chlorophyta</taxon>
        <taxon>core chlorophytes</taxon>
        <taxon>Trebouxiophyceae</taxon>
        <taxon>Chlorellales</taxon>
        <taxon>Chlorellaceae</taxon>
        <taxon>Prototheca</taxon>
    </lineage>
</organism>
<feature type="transmembrane region" description="Helical" evidence="14">
    <location>
        <begin position="51"/>
        <end position="75"/>
    </location>
</feature>
<keyword evidence="10" id="KW-1207">Sterol metabolism</keyword>
<dbReference type="GO" id="GO:0004769">
    <property type="term" value="F:steroid Delta-isomerase activity"/>
    <property type="evidence" value="ECO:0007669"/>
    <property type="project" value="TreeGrafter"/>
</dbReference>
<evidence type="ECO:0000256" key="3">
    <source>
        <dbReference type="ARBA" id="ARBA00022516"/>
    </source>
</evidence>
<dbReference type="PANTHER" id="PTHR14207:SF0">
    <property type="entry name" value="3-BETA-HYDROXYSTEROID-DELTA(8),DELTA(7)-ISOMERASE"/>
    <property type="match status" value="1"/>
</dbReference>
<sequence>MTHPYFPVTAHLPGYVVLKPTFYQDPPGTFLSDVWREYSHADSRYATRDSFIISMEAVTAFFDGPGCLLVVWGILRHAPWRYALLIIVSGAQIYGDVLYYGTCYLEDFAHSRPEMRYFWIYFVAVNAIWIVVPFGCIVHAWKKLSAAVALAGKTKRA</sequence>
<evidence type="ECO:0000256" key="7">
    <source>
        <dbReference type="ARBA" id="ARBA00023011"/>
    </source>
</evidence>
<evidence type="ECO:0000256" key="9">
    <source>
        <dbReference type="ARBA" id="ARBA00023136"/>
    </source>
</evidence>
<dbReference type="Pfam" id="PF05241">
    <property type="entry name" value="EBP"/>
    <property type="match status" value="1"/>
</dbReference>
<comment type="similarity">
    <text evidence="2">Belongs to the EBP family.</text>
</comment>
<accession>A0AAD9MJK7</accession>
<proteinExistence type="inferred from homology"/>
<evidence type="ECO:0000313" key="16">
    <source>
        <dbReference type="EMBL" id="KAK2080042.1"/>
    </source>
</evidence>
<dbReference type="PANTHER" id="PTHR14207">
    <property type="entry name" value="STEROL ISOMERASE"/>
    <property type="match status" value="1"/>
</dbReference>
<evidence type="ECO:0000256" key="2">
    <source>
        <dbReference type="ARBA" id="ARBA00008337"/>
    </source>
</evidence>
<dbReference type="GO" id="GO:0016126">
    <property type="term" value="P:sterol biosynthetic process"/>
    <property type="evidence" value="ECO:0007669"/>
    <property type="project" value="UniProtKB-KW"/>
</dbReference>
<reference evidence="16" key="1">
    <citation type="submission" date="2021-01" db="EMBL/GenBank/DDBJ databases">
        <authorList>
            <person name="Eckstrom K.M.E."/>
        </authorList>
    </citation>
    <scope>NUCLEOTIDE SEQUENCE</scope>
    <source>
        <strain evidence="16">UVCC 0001</strain>
    </source>
</reference>
<evidence type="ECO:0000259" key="15">
    <source>
        <dbReference type="PROSITE" id="PS51751"/>
    </source>
</evidence>
<evidence type="ECO:0000256" key="6">
    <source>
        <dbReference type="ARBA" id="ARBA00022989"/>
    </source>
</evidence>
<keyword evidence="8" id="KW-0443">Lipid metabolism</keyword>
<dbReference type="GO" id="GO:0000247">
    <property type="term" value="F:C-8 sterol isomerase activity"/>
    <property type="evidence" value="ECO:0007669"/>
    <property type="project" value="TreeGrafter"/>
</dbReference>
<comment type="caution">
    <text evidence="16">The sequence shown here is derived from an EMBL/GenBank/DDBJ whole genome shotgun (WGS) entry which is preliminary data.</text>
</comment>
<keyword evidence="7" id="KW-0756">Sterol biosynthesis</keyword>
<dbReference type="EMBL" id="JASFZW010000002">
    <property type="protein sequence ID" value="KAK2080042.1"/>
    <property type="molecule type" value="Genomic_DNA"/>
</dbReference>
<dbReference type="AlphaFoldDB" id="A0AAD9MJK7"/>
<dbReference type="GO" id="GO:0047750">
    <property type="term" value="F:cholestenol delta-isomerase activity"/>
    <property type="evidence" value="ECO:0007669"/>
    <property type="project" value="InterPro"/>
</dbReference>
<evidence type="ECO:0000256" key="1">
    <source>
        <dbReference type="ARBA" id="ARBA00004141"/>
    </source>
</evidence>
<keyword evidence="11" id="KW-0753">Steroid metabolism</keyword>
<dbReference type="PROSITE" id="PS51751">
    <property type="entry name" value="EXPERA"/>
    <property type="match status" value="1"/>
</dbReference>
<dbReference type="InterPro" id="IPR007905">
    <property type="entry name" value="EBP"/>
</dbReference>
<evidence type="ECO:0000256" key="5">
    <source>
        <dbReference type="ARBA" id="ARBA00022955"/>
    </source>
</evidence>
<keyword evidence="6 13" id="KW-1133">Transmembrane helix</keyword>
<keyword evidence="17" id="KW-1185">Reference proteome</keyword>
<feature type="domain" description="EXPERA" evidence="15">
    <location>
        <begin position="1"/>
        <end position="137"/>
    </location>
</feature>
<feature type="transmembrane region" description="Helical" evidence="14">
    <location>
        <begin position="82"/>
        <end position="100"/>
    </location>
</feature>
<evidence type="ECO:0000256" key="4">
    <source>
        <dbReference type="ARBA" id="ARBA00022692"/>
    </source>
</evidence>
<evidence type="ECO:0000256" key="8">
    <source>
        <dbReference type="ARBA" id="ARBA00023098"/>
    </source>
</evidence>
<keyword evidence="5" id="KW-0752">Steroid biosynthesis</keyword>
<evidence type="ECO:0000256" key="13">
    <source>
        <dbReference type="PROSITE-ProRule" id="PRU01087"/>
    </source>
</evidence>
<gene>
    <name evidence="16" type="ORF">QBZ16_002438</name>
</gene>
<protein>
    <recommendedName>
        <fullName evidence="15">EXPERA domain-containing protein</fullName>
    </recommendedName>
</protein>
<keyword evidence="9 13" id="KW-0472">Membrane</keyword>
<dbReference type="GO" id="GO:0016020">
    <property type="term" value="C:membrane"/>
    <property type="evidence" value="ECO:0007669"/>
    <property type="project" value="UniProtKB-SubCell"/>
</dbReference>
<dbReference type="InterPro" id="IPR033118">
    <property type="entry name" value="EXPERA"/>
</dbReference>
<keyword evidence="3" id="KW-0444">Lipid biosynthesis</keyword>
<evidence type="ECO:0000313" key="17">
    <source>
        <dbReference type="Proteomes" id="UP001255856"/>
    </source>
</evidence>
<feature type="transmembrane region" description="Helical" evidence="14">
    <location>
        <begin position="120"/>
        <end position="141"/>
    </location>
</feature>
<evidence type="ECO:0000256" key="11">
    <source>
        <dbReference type="ARBA" id="ARBA00023221"/>
    </source>
</evidence>
<evidence type="ECO:0000256" key="10">
    <source>
        <dbReference type="ARBA" id="ARBA00023166"/>
    </source>
</evidence>
<comment type="subcellular location">
    <subcellularLocation>
        <location evidence="1">Membrane</location>
        <topology evidence="1">Multi-pass membrane protein</topology>
    </subcellularLocation>
</comment>
<dbReference type="GO" id="GO:0005783">
    <property type="term" value="C:endoplasmic reticulum"/>
    <property type="evidence" value="ECO:0007669"/>
    <property type="project" value="TreeGrafter"/>
</dbReference>
<name>A0AAD9MJK7_PROWI</name>